<proteinExistence type="predicted"/>
<dbReference type="Gene3D" id="3.40.50.300">
    <property type="entry name" value="P-loop containing nucleotide triphosphate hydrolases"/>
    <property type="match status" value="1"/>
</dbReference>
<dbReference type="SUPFAM" id="SSF52540">
    <property type="entry name" value="P-loop containing nucleoside triphosphate hydrolases"/>
    <property type="match status" value="1"/>
</dbReference>
<protein>
    <recommendedName>
        <fullName evidence="2">Sulfotransferase domain-containing protein</fullName>
    </recommendedName>
</protein>
<reference evidence="1" key="1">
    <citation type="journal article" date="2014" name="Front. Microbiol.">
        <title>High frequency of phylogenetically diverse reductive dehalogenase-homologous genes in deep subseafloor sedimentary metagenomes.</title>
        <authorList>
            <person name="Kawai M."/>
            <person name="Futagami T."/>
            <person name="Toyoda A."/>
            <person name="Takaki Y."/>
            <person name="Nishi S."/>
            <person name="Hori S."/>
            <person name="Arai W."/>
            <person name="Tsubouchi T."/>
            <person name="Morono Y."/>
            <person name="Uchiyama I."/>
            <person name="Ito T."/>
            <person name="Fujiyama A."/>
            <person name="Inagaki F."/>
            <person name="Takami H."/>
        </authorList>
    </citation>
    <scope>NUCLEOTIDE SEQUENCE</scope>
    <source>
        <strain evidence="1">Expedition CK06-06</strain>
    </source>
</reference>
<feature type="non-terminal residue" evidence="1">
    <location>
        <position position="88"/>
    </location>
</feature>
<organism evidence="1">
    <name type="scientific">marine sediment metagenome</name>
    <dbReference type="NCBI Taxonomy" id="412755"/>
    <lineage>
        <taxon>unclassified sequences</taxon>
        <taxon>metagenomes</taxon>
        <taxon>ecological metagenomes</taxon>
    </lineage>
</organism>
<dbReference type="Pfam" id="PF13469">
    <property type="entry name" value="Sulfotransfer_3"/>
    <property type="match status" value="1"/>
</dbReference>
<dbReference type="InterPro" id="IPR027417">
    <property type="entry name" value="P-loop_NTPase"/>
</dbReference>
<comment type="caution">
    <text evidence="1">The sequence shown here is derived from an EMBL/GenBank/DDBJ whole genome shotgun (WGS) entry which is preliminary data.</text>
</comment>
<gene>
    <name evidence="1" type="ORF">S01H4_57303</name>
</gene>
<name>X1CDX5_9ZZZZ</name>
<dbReference type="EMBL" id="BART01033315">
    <property type="protein sequence ID" value="GAH06481.1"/>
    <property type="molecule type" value="Genomic_DNA"/>
</dbReference>
<accession>X1CDX5</accession>
<dbReference type="AlphaFoldDB" id="X1CDX5"/>
<evidence type="ECO:0008006" key="2">
    <source>
        <dbReference type="Google" id="ProtNLM"/>
    </source>
</evidence>
<sequence>MNSIPEGSYPTFLTLYPEGKIIHLIRDPRDVLASYREFTIEPKYRYFDAVFTCLHSMNWTMTIGESLPKKNYYVLRHEDLITDPEETT</sequence>
<evidence type="ECO:0000313" key="1">
    <source>
        <dbReference type="EMBL" id="GAH06481.1"/>
    </source>
</evidence>